<accession>A0A9P1MG79</accession>
<dbReference type="GO" id="GO:0008240">
    <property type="term" value="F:tripeptidyl-peptidase activity"/>
    <property type="evidence" value="ECO:0007669"/>
    <property type="project" value="UniProtKB-EC"/>
</dbReference>
<feature type="active site" description="Charge relay system" evidence="12">
    <location>
        <position position="389"/>
    </location>
</feature>
<evidence type="ECO:0000256" key="14">
    <source>
        <dbReference type="SAM" id="SignalP"/>
    </source>
</evidence>
<evidence type="ECO:0000259" key="15">
    <source>
        <dbReference type="PROSITE" id="PS51695"/>
    </source>
</evidence>
<evidence type="ECO:0000256" key="1">
    <source>
        <dbReference type="ARBA" id="ARBA00001910"/>
    </source>
</evidence>
<keyword evidence="9 12" id="KW-0720">Serine protease</keyword>
<evidence type="ECO:0000256" key="13">
    <source>
        <dbReference type="SAM" id="MobiDB-lite"/>
    </source>
</evidence>
<dbReference type="GO" id="GO:0005576">
    <property type="term" value="C:extracellular region"/>
    <property type="evidence" value="ECO:0007669"/>
    <property type="project" value="UniProtKB-SubCell"/>
</dbReference>
<dbReference type="Pfam" id="PF09286">
    <property type="entry name" value="Pro-kuma_activ"/>
    <property type="match status" value="1"/>
</dbReference>
<dbReference type="InterPro" id="IPR015366">
    <property type="entry name" value="S53_propep"/>
</dbReference>
<comment type="caution">
    <text evidence="12">Lacks conserved residue(s) required for the propagation of feature annotation.</text>
</comment>
<feature type="active site" description="Charge relay system" evidence="12">
    <location>
        <position position="761"/>
    </location>
</feature>
<feature type="chain" id="PRO_5040139187" description="tripeptidyl-peptidase II" evidence="14">
    <location>
        <begin position="21"/>
        <end position="786"/>
    </location>
</feature>
<feature type="region of interest" description="Disordered" evidence="13">
    <location>
        <begin position="253"/>
        <end position="282"/>
    </location>
</feature>
<evidence type="ECO:0000256" key="6">
    <source>
        <dbReference type="ARBA" id="ARBA00022670"/>
    </source>
</evidence>
<evidence type="ECO:0000256" key="5">
    <source>
        <dbReference type="ARBA" id="ARBA00012462"/>
    </source>
</evidence>
<feature type="region of interest" description="Disordered" evidence="13">
    <location>
        <begin position="570"/>
        <end position="645"/>
    </location>
</feature>
<dbReference type="PANTHER" id="PTHR14218">
    <property type="entry name" value="PROTEASE S8 TRIPEPTIDYL PEPTIDASE I CLN2"/>
    <property type="match status" value="1"/>
</dbReference>
<feature type="signal peptide" evidence="14">
    <location>
        <begin position="1"/>
        <end position="20"/>
    </location>
</feature>
<dbReference type="AlphaFoldDB" id="A0A9P1MG79"/>
<comment type="subcellular location">
    <subcellularLocation>
        <location evidence="4">Secreted</location>
        <location evidence="4">Extracellular space</location>
    </subcellularLocation>
</comment>
<evidence type="ECO:0000256" key="9">
    <source>
        <dbReference type="ARBA" id="ARBA00022825"/>
    </source>
</evidence>
<keyword evidence="10" id="KW-0106">Calcium</keyword>
<keyword evidence="17" id="KW-1185">Reference proteome</keyword>
<feature type="domain" description="Peptidase S53" evidence="15">
    <location>
        <begin position="308"/>
        <end position="786"/>
    </location>
</feature>
<dbReference type="GO" id="GO:0004252">
    <property type="term" value="F:serine-type endopeptidase activity"/>
    <property type="evidence" value="ECO:0007669"/>
    <property type="project" value="UniProtKB-UniRule"/>
</dbReference>
<dbReference type="Pfam" id="PF00082">
    <property type="entry name" value="Peptidase_S8"/>
    <property type="match status" value="1"/>
</dbReference>
<evidence type="ECO:0000256" key="8">
    <source>
        <dbReference type="ARBA" id="ARBA00022801"/>
    </source>
</evidence>
<comment type="cofactor">
    <cofactor evidence="2">
        <name>Ca(2+)</name>
        <dbReference type="ChEBI" id="CHEBI:29108"/>
    </cofactor>
</comment>
<evidence type="ECO:0000256" key="3">
    <source>
        <dbReference type="ARBA" id="ARBA00002451"/>
    </source>
</evidence>
<keyword evidence="11" id="KW-0865">Zymogen</keyword>
<comment type="caution">
    <text evidence="16">The sequence shown here is derived from an EMBL/GenBank/DDBJ whole genome shotgun (WGS) entry which is preliminary data.</text>
</comment>
<dbReference type="SMART" id="SM00944">
    <property type="entry name" value="Pro-kuma_activ"/>
    <property type="match status" value="1"/>
</dbReference>
<dbReference type="EC" id="3.4.14.10" evidence="5"/>
<evidence type="ECO:0000256" key="11">
    <source>
        <dbReference type="ARBA" id="ARBA00023145"/>
    </source>
</evidence>
<evidence type="ECO:0000313" key="16">
    <source>
        <dbReference type="EMBL" id="CAI4220122.1"/>
    </source>
</evidence>
<evidence type="ECO:0000256" key="10">
    <source>
        <dbReference type="ARBA" id="ARBA00022837"/>
    </source>
</evidence>
<dbReference type="EMBL" id="CALLCH030000021">
    <property type="protein sequence ID" value="CAI4220122.1"/>
    <property type="molecule type" value="Genomic_DNA"/>
</dbReference>
<sequence>MPRSSLGAVGLLSWHVTGVALPESGSSNGQPHTSRLVPRSHVLHERHLADHTKLWNKRSRADAKALLPVRIGLTQRNLDEGHRRLWDISDPASPNYGKHLSPEEVVAFFAPKEDGATAVTDWLVAEGISASRISRSRNRQFDATVEEVEALLYADFHVYEHADTGVANLACSGYHLPASIREHIDYVTPGIKLMPEEGVLRPKLKRDAGTKARAGRRPGRPGRVSSDSLLKEDLPVRPRPSAIAQPVVQAAARKGSGVTPASLANQADEGTEEGTEEGDEAEDVPVIVRPVVPEVPAFLPPDDDCVYDVTPECIRAQYNIPAGSKNQTGNKLGIFQGLNIRYWQGDFDLYFDAVAPWVPQGSHPQNNLANGAIGETDDRLSSGAEAVMDFQLGMSLVWPQETVLWHVDDPWYEDAQMQEPLIYKGFFNNLFNAMDGSYCEFEAYNQTGNCVDPDCLDPIYPNPNPGGYDGPLACGTFEPTNVISISYSGSESSLPASYLKRQCAEIMKLAMQGITVVVSSGDYGVGSNRRDPPPLGCLGENYDVFNPVFPGNCPYVLAVGATEWRKPKAEVIPPDVGGVTEGDDGRDPEDPRQGGDSGRDDGEEGVEACTRREEERNEEAEDKQPEEGEGLESEPVAQTPWATPQQFTGPYEEVATTFFSSGGGFSNVYPVPEYQRPHHRAYFSALGGPANATGRAAGNVTLIAPALDVEGYVGGRTDYETIGDDGLRFNRAGRGTPDVSAVGDNIYVVLRGRPVLMMGTSASAPIVAAMLNLVNEERFYKLEPTY</sequence>
<protein>
    <recommendedName>
        <fullName evidence="5">tripeptidyl-peptidase II</fullName>
        <ecNumber evidence="5">3.4.14.10</ecNumber>
    </recommendedName>
</protein>
<dbReference type="SUPFAM" id="SSF54897">
    <property type="entry name" value="Protease propeptides/inhibitors"/>
    <property type="match status" value="1"/>
</dbReference>
<organism evidence="16 17">
    <name type="scientific">Parascedosporium putredinis</name>
    <dbReference type="NCBI Taxonomy" id="1442378"/>
    <lineage>
        <taxon>Eukaryota</taxon>
        <taxon>Fungi</taxon>
        <taxon>Dikarya</taxon>
        <taxon>Ascomycota</taxon>
        <taxon>Pezizomycotina</taxon>
        <taxon>Sordariomycetes</taxon>
        <taxon>Hypocreomycetidae</taxon>
        <taxon>Microascales</taxon>
        <taxon>Microascaceae</taxon>
        <taxon>Parascedosporium</taxon>
    </lineage>
</organism>
<dbReference type="SUPFAM" id="SSF52743">
    <property type="entry name" value="Subtilisin-like"/>
    <property type="match status" value="1"/>
</dbReference>
<evidence type="ECO:0000256" key="4">
    <source>
        <dbReference type="ARBA" id="ARBA00004239"/>
    </source>
</evidence>
<gene>
    <name evidence="16" type="ORF">PPNO1_LOCUS9664</name>
</gene>
<dbReference type="InterPro" id="IPR000209">
    <property type="entry name" value="Peptidase_S8/S53_dom"/>
</dbReference>
<comment type="function">
    <text evidence="3">Secreted tripeptidyl-peptidase which degrades proteins at acidic pHs and is involved in virulence.</text>
</comment>
<keyword evidence="14" id="KW-0732">Signal</keyword>
<name>A0A9P1MG79_9PEZI</name>
<dbReference type="Proteomes" id="UP000838763">
    <property type="component" value="Unassembled WGS sequence"/>
</dbReference>
<comment type="catalytic activity">
    <reaction evidence="1">
        <text>Release of an N-terminal tripeptide from a polypeptide.</text>
        <dbReference type="EC" id="3.4.14.10"/>
    </reaction>
</comment>
<dbReference type="InterPro" id="IPR050819">
    <property type="entry name" value="Tripeptidyl-peptidase_I"/>
</dbReference>
<proteinExistence type="predicted"/>
<keyword evidence="7" id="KW-0479">Metal-binding</keyword>
<feature type="region of interest" description="Disordered" evidence="13">
    <location>
        <begin position="202"/>
        <end position="234"/>
    </location>
</feature>
<dbReference type="PANTHER" id="PTHR14218:SF19">
    <property type="entry name" value="SERINE PROTEASE AORO, PUTATIVE (AFU_ORTHOLOGUE AFUA_6G10250)-RELATED"/>
    <property type="match status" value="1"/>
</dbReference>
<feature type="compositionally biased region" description="Acidic residues" evidence="13">
    <location>
        <begin position="269"/>
        <end position="282"/>
    </location>
</feature>
<feature type="active site" description="Charge relay system" evidence="12">
    <location>
        <position position="385"/>
    </location>
</feature>
<dbReference type="Gene3D" id="3.40.50.200">
    <property type="entry name" value="Peptidase S8/S53 domain"/>
    <property type="match status" value="1"/>
</dbReference>
<keyword evidence="6 12" id="KW-0645">Protease</keyword>
<dbReference type="OrthoDB" id="409122at2759"/>
<evidence type="ECO:0000313" key="17">
    <source>
        <dbReference type="Proteomes" id="UP000838763"/>
    </source>
</evidence>
<evidence type="ECO:0000256" key="2">
    <source>
        <dbReference type="ARBA" id="ARBA00001913"/>
    </source>
</evidence>
<dbReference type="CDD" id="cd11377">
    <property type="entry name" value="Pro-peptidase_S53"/>
    <property type="match status" value="1"/>
</dbReference>
<dbReference type="GO" id="GO:0046872">
    <property type="term" value="F:metal ion binding"/>
    <property type="evidence" value="ECO:0007669"/>
    <property type="project" value="UniProtKB-KW"/>
</dbReference>
<evidence type="ECO:0000256" key="7">
    <source>
        <dbReference type="ARBA" id="ARBA00022723"/>
    </source>
</evidence>
<dbReference type="PROSITE" id="PS51695">
    <property type="entry name" value="SEDOLISIN"/>
    <property type="match status" value="1"/>
</dbReference>
<dbReference type="InterPro" id="IPR030400">
    <property type="entry name" value="Sedolisin_dom"/>
</dbReference>
<reference evidence="16" key="1">
    <citation type="submission" date="2022-11" db="EMBL/GenBank/DDBJ databases">
        <authorList>
            <person name="Scott C."/>
            <person name="Bruce N."/>
        </authorList>
    </citation>
    <scope>NUCLEOTIDE SEQUENCE</scope>
</reference>
<dbReference type="InterPro" id="IPR036852">
    <property type="entry name" value="Peptidase_S8/S53_dom_sf"/>
</dbReference>
<feature type="compositionally biased region" description="Basic and acidic residues" evidence="13">
    <location>
        <begin position="583"/>
        <end position="600"/>
    </location>
</feature>
<evidence type="ECO:0000256" key="12">
    <source>
        <dbReference type="PROSITE-ProRule" id="PRU01032"/>
    </source>
</evidence>
<dbReference type="GO" id="GO:0006508">
    <property type="term" value="P:proteolysis"/>
    <property type="evidence" value="ECO:0007669"/>
    <property type="project" value="UniProtKB-KW"/>
</dbReference>
<keyword evidence="8 12" id="KW-0378">Hydrolase</keyword>